<sequence length="111" mass="12160">MNRLRLRIIFSSSSSRDGTLTIFGCVYLLAKEKLANHYIVDITSPARTARNSSTAPPNPRATHSRGRESRYGFLKTKRSCAGGQGFSEQCLNPINNDGPFVSLDISAISPK</sequence>
<comment type="caution">
    <text evidence="2">The sequence shown here is derived from an EMBL/GenBank/DDBJ whole genome shotgun (WGS) entry which is preliminary data.</text>
</comment>
<feature type="compositionally biased region" description="Polar residues" evidence="1">
    <location>
        <begin position="46"/>
        <end position="55"/>
    </location>
</feature>
<evidence type="ECO:0000313" key="2">
    <source>
        <dbReference type="EMBL" id="GBP75992.1"/>
    </source>
</evidence>
<accession>A0A4C1YM68</accession>
<dbReference type="Proteomes" id="UP000299102">
    <property type="component" value="Unassembled WGS sequence"/>
</dbReference>
<gene>
    <name evidence="2" type="ORF">EVAR_55899_1</name>
</gene>
<organism evidence="2 3">
    <name type="scientific">Eumeta variegata</name>
    <name type="common">Bagworm moth</name>
    <name type="synonym">Eumeta japonica</name>
    <dbReference type="NCBI Taxonomy" id="151549"/>
    <lineage>
        <taxon>Eukaryota</taxon>
        <taxon>Metazoa</taxon>
        <taxon>Ecdysozoa</taxon>
        <taxon>Arthropoda</taxon>
        <taxon>Hexapoda</taxon>
        <taxon>Insecta</taxon>
        <taxon>Pterygota</taxon>
        <taxon>Neoptera</taxon>
        <taxon>Endopterygota</taxon>
        <taxon>Lepidoptera</taxon>
        <taxon>Glossata</taxon>
        <taxon>Ditrysia</taxon>
        <taxon>Tineoidea</taxon>
        <taxon>Psychidae</taxon>
        <taxon>Oiketicinae</taxon>
        <taxon>Eumeta</taxon>
    </lineage>
</organism>
<keyword evidence="3" id="KW-1185">Reference proteome</keyword>
<evidence type="ECO:0000313" key="3">
    <source>
        <dbReference type="Proteomes" id="UP000299102"/>
    </source>
</evidence>
<protein>
    <submittedName>
        <fullName evidence="2">Uncharacterized protein</fullName>
    </submittedName>
</protein>
<feature type="region of interest" description="Disordered" evidence="1">
    <location>
        <begin position="46"/>
        <end position="69"/>
    </location>
</feature>
<dbReference type="AlphaFoldDB" id="A0A4C1YM68"/>
<name>A0A4C1YM68_EUMVA</name>
<dbReference type="EMBL" id="BGZK01001271">
    <property type="protein sequence ID" value="GBP75992.1"/>
    <property type="molecule type" value="Genomic_DNA"/>
</dbReference>
<reference evidence="2 3" key="1">
    <citation type="journal article" date="2019" name="Commun. Biol.">
        <title>The bagworm genome reveals a unique fibroin gene that provides high tensile strength.</title>
        <authorList>
            <person name="Kono N."/>
            <person name="Nakamura H."/>
            <person name="Ohtoshi R."/>
            <person name="Tomita M."/>
            <person name="Numata K."/>
            <person name="Arakawa K."/>
        </authorList>
    </citation>
    <scope>NUCLEOTIDE SEQUENCE [LARGE SCALE GENOMIC DNA]</scope>
</reference>
<proteinExistence type="predicted"/>
<evidence type="ECO:0000256" key="1">
    <source>
        <dbReference type="SAM" id="MobiDB-lite"/>
    </source>
</evidence>